<reference evidence="2" key="1">
    <citation type="submission" date="2018-05" db="EMBL/GenBank/DDBJ databases">
        <title>Draft genome of Mucuna pruriens seed.</title>
        <authorList>
            <person name="Nnadi N.E."/>
            <person name="Vos R."/>
            <person name="Hasami M.H."/>
            <person name="Devisetty U.K."/>
            <person name="Aguiy J.C."/>
        </authorList>
    </citation>
    <scope>NUCLEOTIDE SEQUENCE [LARGE SCALE GENOMIC DNA]</scope>
    <source>
        <strain evidence="2">JCA_2017</strain>
    </source>
</reference>
<evidence type="ECO:0000313" key="2">
    <source>
        <dbReference type="EMBL" id="RDX80646.1"/>
    </source>
</evidence>
<feature type="domain" description="Reverse transcriptase Ty1/copia-type" evidence="1">
    <location>
        <begin position="15"/>
        <end position="129"/>
    </location>
</feature>
<protein>
    <submittedName>
        <fullName evidence="2">Mitochondrial protein</fullName>
    </submittedName>
</protein>
<feature type="non-terminal residue" evidence="2">
    <location>
        <position position="1"/>
    </location>
</feature>
<evidence type="ECO:0000313" key="3">
    <source>
        <dbReference type="Proteomes" id="UP000257109"/>
    </source>
</evidence>
<dbReference type="PANTHER" id="PTHR11439:SF497">
    <property type="entry name" value="CYSTEINE-RICH RLK (RECEPTOR-LIKE PROTEIN KINASE) 8"/>
    <property type="match status" value="1"/>
</dbReference>
<keyword evidence="3" id="KW-1185">Reference proteome</keyword>
<sequence length="237" mass="27347">MVNSRRKFTSNFPMALRVWFEKFRSTLLGFSFNQSQYDPSSFLQRTPKGIMVLLVYVDDIVVIGFDQKAISRIKHMLYSTFHMKELSHLTYFLGLEVRYHPKGIFLNQKKYIQDLVQLARLTNSTHIDTSLEGDILDDPTLYRKVVGSLVYVTITHPDISFVVHTVRKYLLGTSKCGLFFPTDSSLKLPTYSGVDWAGNVFINKKALFSKPLLVVKPTTIRTIFHHYYLSKLASQAY</sequence>
<dbReference type="InterPro" id="IPR043502">
    <property type="entry name" value="DNA/RNA_pol_sf"/>
</dbReference>
<accession>A0A371FQT3</accession>
<proteinExistence type="predicted"/>
<organism evidence="2 3">
    <name type="scientific">Mucuna pruriens</name>
    <name type="common">Velvet bean</name>
    <name type="synonym">Dolichos pruriens</name>
    <dbReference type="NCBI Taxonomy" id="157652"/>
    <lineage>
        <taxon>Eukaryota</taxon>
        <taxon>Viridiplantae</taxon>
        <taxon>Streptophyta</taxon>
        <taxon>Embryophyta</taxon>
        <taxon>Tracheophyta</taxon>
        <taxon>Spermatophyta</taxon>
        <taxon>Magnoliopsida</taxon>
        <taxon>eudicotyledons</taxon>
        <taxon>Gunneridae</taxon>
        <taxon>Pentapetalae</taxon>
        <taxon>rosids</taxon>
        <taxon>fabids</taxon>
        <taxon>Fabales</taxon>
        <taxon>Fabaceae</taxon>
        <taxon>Papilionoideae</taxon>
        <taxon>50 kb inversion clade</taxon>
        <taxon>NPAAA clade</taxon>
        <taxon>indigoferoid/millettioid clade</taxon>
        <taxon>Phaseoleae</taxon>
        <taxon>Mucuna</taxon>
    </lineage>
</organism>
<dbReference type="PANTHER" id="PTHR11439">
    <property type="entry name" value="GAG-POL-RELATED RETROTRANSPOSON"/>
    <property type="match status" value="1"/>
</dbReference>
<dbReference type="EMBL" id="QJKJ01008149">
    <property type="protein sequence ID" value="RDX80646.1"/>
    <property type="molecule type" value="Genomic_DNA"/>
</dbReference>
<comment type="caution">
    <text evidence="2">The sequence shown here is derived from an EMBL/GenBank/DDBJ whole genome shotgun (WGS) entry which is preliminary data.</text>
</comment>
<gene>
    <name evidence="2" type="ORF">CR513_38781</name>
</gene>
<dbReference type="SUPFAM" id="SSF56672">
    <property type="entry name" value="DNA/RNA polymerases"/>
    <property type="match status" value="1"/>
</dbReference>
<dbReference type="InterPro" id="IPR013103">
    <property type="entry name" value="RVT_2"/>
</dbReference>
<dbReference type="AlphaFoldDB" id="A0A371FQT3"/>
<dbReference type="OrthoDB" id="1666924at2759"/>
<name>A0A371FQT3_MUCPR</name>
<dbReference type="Pfam" id="PF07727">
    <property type="entry name" value="RVT_2"/>
    <property type="match status" value="1"/>
</dbReference>
<dbReference type="Proteomes" id="UP000257109">
    <property type="component" value="Unassembled WGS sequence"/>
</dbReference>
<evidence type="ECO:0000259" key="1">
    <source>
        <dbReference type="Pfam" id="PF07727"/>
    </source>
</evidence>
<dbReference type="STRING" id="157652.A0A371FQT3"/>